<keyword evidence="2 6" id="KW-0349">Heme</keyword>
<protein>
    <submittedName>
        <fullName evidence="10">Cytochrome c family protein</fullName>
    </submittedName>
</protein>
<dbReference type="GO" id="GO:0046872">
    <property type="term" value="F:metal ion binding"/>
    <property type="evidence" value="ECO:0007669"/>
    <property type="project" value="UniProtKB-KW"/>
</dbReference>
<keyword evidence="8" id="KW-0812">Transmembrane</keyword>
<feature type="transmembrane region" description="Helical" evidence="8">
    <location>
        <begin position="12"/>
        <end position="30"/>
    </location>
</feature>
<evidence type="ECO:0000259" key="9">
    <source>
        <dbReference type="PROSITE" id="PS51007"/>
    </source>
</evidence>
<dbReference type="InterPro" id="IPR002327">
    <property type="entry name" value="Cyt_c_1A/1B"/>
</dbReference>
<dbReference type="RefSeq" id="WP_170012717.1">
    <property type="nucleotide sequence ID" value="NZ_JABCRE010000003.1"/>
</dbReference>
<comment type="caution">
    <text evidence="10">The sequence shown here is derived from an EMBL/GenBank/DDBJ whole genome shotgun (WGS) entry which is preliminary data.</text>
</comment>
<dbReference type="Pfam" id="PF00034">
    <property type="entry name" value="Cytochrom_C"/>
    <property type="match status" value="1"/>
</dbReference>
<keyword evidence="8" id="KW-1133">Transmembrane helix</keyword>
<proteinExistence type="predicted"/>
<reference evidence="10 11" key="1">
    <citation type="submission" date="2020-04" db="EMBL/GenBank/DDBJ databases">
        <authorList>
            <person name="Liu A."/>
        </authorList>
    </citation>
    <scope>NUCLEOTIDE SEQUENCE [LARGE SCALE GENOMIC DNA]</scope>
    <source>
        <strain evidence="10 11">RZ02</strain>
    </source>
</reference>
<name>A0A848QHX3_9SPHN</name>
<dbReference type="GO" id="GO:0020037">
    <property type="term" value="F:heme binding"/>
    <property type="evidence" value="ECO:0007669"/>
    <property type="project" value="InterPro"/>
</dbReference>
<evidence type="ECO:0000256" key="1">
    <source>
        <dbReference type="ARBA" id="ARBA00022448"/>
    </source>
</evidence>
<dbReference type="InterPro" id="IPR036909">
    <property type="entry name" value="Cyt_c-like_dom_sf"/>
</dbReference>
<keyword evidence="1" id="KW-0813">Transport</keyword>
<keyword evidence="8" id="KW-0472">Membrane</keyword>
<organism evidence="10 11">
    <name type="scientific">Pontixanthobacter rizhaonensis</name>
    <dbReference type="NCBI Taxonomy" id="2730337"/>
    <lineage>
        <taxon>Bacteria</taxon>
        <taxon>Pseudomonadati</taxon>
        <taxon>Pseudomonadota</taxon>
        <taxon>Alphaproteobacteria</taxon>
        <taxon>Sphingomonadales</taxon>
        <taxon>Erythrobacteraceae</taxon>
        <taxon>Pontixanthobacter</taxon>
    </lineage>
</organism>
<dbReference type="AlphaFoldDB" id="A0A848QHX3"/>
<evidence type="ECO:0000256" key="3">
    <source>
        <dbReference type="ARBA" id="ARBA00022723"/>
    </source>
</evidence>
<dbReference type="PANTHER" id="PTHR11961">
    <property type="entry name" value="CYTOCHROME C"/>
    <property type="match status" value="1"/>
</dbReference>
<evidence type="ECO:0000313" key="11">
    <source>
        <dbReference type="Proteomes" id="UP000561181"/>
    </source>
</evidence>
<keyword evidence="5 6" id="KW-0408">Iron</keyword>
<sequence length="219" mass="22922">MDDRFNTASGWVLFAGIIALGLSYISSVVFETERPETLGYAVEVAEEAGGKAEMTMAQALNMEETTIEAGEKVFAKCAACHTITPGGANGIGPNLYGIMGKRIADPATGFAYSTVLAENGGVWDWENMNAWLKSPKTFANGTKMSFAGLSKIEDRAAVSLYMNGTNQNLAVPDYVEEIVEEAGAEDGAAEAVETEAEADEAGAAEAEQDAAAEVEEGGA</sequence>
<feature type="domain" description="Cytochrome c" evidence="9">
    <location>
        <begin position="65"/>
        <end position="166"/>
    </location>
</feature>
<dbReference type="EMBL" id="JABCRE010000003">
    <property type="protein sequence ID" value="NMW32252.1"/>
    <property type="molecule type" value="Genomic_DNA"/>
</dbReference>
<dbReference type="GO" id="GO:0009055">
    <property type="term" value="F:electron transfer activity"/>
    <property type="evidence" value="ECO:0007669"/>
    <property type="project" value="InterPro"/>
</dbReference>
<keyword evidence="3 6" id="KW-0479">Metal-binding</keyword>
<dbReference type="InterPro" id="IPR009056">
    <property type="entry name" value="Cyt_c-like_dom"/>
</dbReference>
<evidence type="ECO:0000256" key="4">
    <source>
        <dbReference type="ARBA" id="ARBA00022982"/>
    </source>
</evidence>
<keyword evidence="11" id="KW-1185">Reference proteome</keyword>
<dbReference type="SUPFAM" id="SSF46626">
    <property type="entry name" value="Cytochrome c"/>
    <property type="match status" value="1"/>
</dbReference>
<dbReference type="PRINTS" id="PR00604">
    <property type="entry name" value="CYTCHRMECIAB"/>
</dbReference>
<keyword evidence="4" id="KW-0249">Electron transport</keyword>
<evidence type="ECO:0000256" key="6">
    <source>
        <dbReference type="PROSITE-ProRule" id="PRU00433"/>
    </source>
</evidence>
<dbReference type="PROSITE" id="PS51007">
    <property type="entry name" value="CYTC"/>
    <property type="match status" value="1"/>
</dbReference>
<dbReference type="Proteomes" id="UP000561181">
    <property type="component" value="Unassembled WGS sequence"/>
</dbReference>
<evidence type="ECO:0000313" key="10">
    <source>
        <dbReference type="EMBL" id="NMW32252.1"/>
    </source>
</evidence>
<evidence type="ECO:0000256" key="7">
    <source>
        <dbReference type="SAM" id="MobiDB-lite"/>
    </source>
</evidence>
<dbReference type="Gene3D" id="1.10.760.10">
    <property type="entry name" value="Cytochrome c-like domain"/>
    <property type="match status" value="1"/>
</dbReference>
<evidence type="ECO:0000256" key="8">
    <source>
        <dbReference type="SAM" id="Phobius"/>
    </source>
</evidence>
<accession>A0A848QHX3</accession>
<evidence type="ECO:0000256" key="5">
    <source>
        <dbReference type="ARBA" id="ARBA00023004"/>
    </source>
</evidence>
<feature type="region of interest" description="Disordered" evidence="7">
    <location>
        <begin position="183"/>
        <end position="219"/>
    </location>
</feature>
<gene>
    <name evidence="10" type="ORF">HKD42_09295</name>
</gene>
<evidence type="ECO:0000256" key="2">
    <source>
        <dbReference type="ARBA" id="ARBA00022617"/>
    </source>
</evidence>